<dbReference type="Pfam" id="PF12048">
    <property type="entry name" value="DUF3530"/>
    <property type="match status" value="1"/>
</dbReference>
<dbReference type="AlphaFoldDB" id="A0A6G9QNT0"/>
<dbReference type="KEGG" id="saes:HBH39_15445"/>
<protein>
    <submittedName>
        <fullName evidence="1">DUF3530 family protein</fullName>
    </submittedName>
</protein>
<dbReference type="EMBL" id="CP050313">
    <property type="protein sequence ID" value="QIR15707.1"/>
    <property type="molecule type" value="Genomic_DNA"/>
</dbReference>
<name>A0A6G9QNT0_9GAMM</name>
<evidence type="ECO:0000313" key="2">
    <source>
        <dbReference type="Proteomes" id="UP000502608"/>
    </source>
</evidence>
<accession>A0A6G9QNT0</accession>
<evidence type="ECO:0000313" key="1">
    <source>
        <dbReference type="EMBL" id="QIR15707.1"/>
    </source>
</evidence>
<dbReference type="InterPro" id="IPR022529">
    <property type="entry name" value="DUF3530"/>
</dbReference>
<gene>
    <name evidence="1" type="ORF">HBH39_15445</name>
</gene>
<reference evidence="1 2" key="1">
    <citation type="submission" date="2020-03" db="EMBL/GenBank/DDBJ databases">
        <title>Complete genome sequence of Shewanella sp.</title>
        <authorList>
            <person name="Kim Y.-S."/>
            <person name="Kim S.-J."/>
            <person name="Jung H.-K."/>
            <person name="Kim K.-H."/>
        </authorList>
    </citation>
    <scope>NUCLEOTIDE SEQUENCE [LARGE SCALE GENOMIC DNA]</scope>
    <source>
        <strain evidence="1 2">PN3F2</strain>
    </source>
</reference>
<dbReference type="Proteomes" id="UP000502608">
    <property type="component" value="Chromosome"/>
</dbReference>
<organism evidence="1 2">
    <name type="scientific">Shewanella aestuarii</name>
    <dbReference type="NCBI Taxonomy" id="1028752"/>
    <lineage>
        <taxon>Bacteria</taxon>
        <taxon>Pseudomonadati</taxon>
        <taxon>Pseudomonadota</taxon>
        <taxon>Gammaproteobacteria</taxon>
        <taxon>Alteromonadales</taxon>
        <taxon>Shewanellaceae</taxon>
        <taxon>Shewanella</taxon>
    </lineage>
</organism>
<keyword evidence="2" id="KW-1185">Reference proteome</keyword>
<sequence length="272" mass="30363">MLSHSQAKPLFSPIESSEIKQITVDGQTADVLVRPWSGKNQFGAAVIIGASDSQAESMGLAGFLRYELNPKGWATISLPPPKGLYRPNFTTDPQEINKSGEAQLRVKSNSPIPKYDSAQLLELRNFQQASLTEAFNQLTPLGQAFPGARMLIAFDDTAGMITHLLSEKKIPIPDLLVLINPYREYEQLIDEPSQRKPIAEQLVVMSIPILDIISTNGHPLALKDATLRKQYNQVKPIKYYRQYHLDLDLNHPGGWQEAMQKIEGFSRSVIGR</sequence>
<proteinExistence type="predicted"/>